<dbReference type="Pfam" id="PF14299">
    <property type="entry name" value="PP2"/>
    <property type="match status" value="2"/>
</dbReference>
<proteinExistence type="predicted"/>
<dbReference type="EnsemblPlants" id="QL09p047337:mrna">
    <property type="protein sequence ID" value="QL09p047337:mrna"/>
    <property type="gene ID" value="QL09p047337"/>
</dbReference>
<dbReference type="Gramene" id="QL09p047337:mrna">
    <property type="protein sequence ID" value="QL09p047337:mrna"/>
    <property type="gene ID" value="QL09p047337"/>
</dbReference>
<dbReference type="InterPro" id="IPR025886">
    <property type="entry name" value="PP2-like"/>
</dbReference>
<accession>A0A7N2MLF4</accession>
<protein>
    <submittedName>
        <fullName evidence="1">Uncharacterized protein</fullName>
    </submittedName>
</protein>
<organism evidence="1 2">
    <name type="scientific">Quercus lobata</name>
    <name type="common">Valley oak</name>
    <dbReference type="NCBI Taxonomy" id="97700"/>
    <lineage>
        <taxon>Eukaryota</taxon>
        <taxon>Viridiplantae</taxon>
        <taxon>Streptophyta</taxon>
        <taxon>Embryophyta</taxon>
        <taxon>Tracheophyta</taxon>
        <taxon>Spermatophyta</taxon>
        <taxon>Magnoliopsida</taxon>
        <taxon>eudicotyledons</taxon>
        <taxon>Gunneridae</taxon>
        <taxon>Pentapetalae</taxon>
        <taxon>rosids</taxon>
        <taxon>fabids</taxon>
        <taxon>Fagales</taxon>
        <taxon>Fagaceae</taxon>
        <taxon>Quercus</taxon>
    </lineage>
</organism>
<reference evidence="1 2" key="1">
    <citation type="journal article" date="2016" name="G3 (Bethesda)">
        <title>First Draft Assembly and Annotation of the Genome of a California Endemic Oak Quercus lobata Nee (Fagaceae).</title>
        <authorList>
            <person name="Sork V.L."/>
            <person name="Fitz-Gibbon S.T."/>
            <person name="Puiu D."/>
            <person name="Crepeau M."/>
            <person name="Gugger P.F."/>
            <person name="Sherman R."/>
            <person name="Stevens K."/>
            <person name="Langley C.H."/>
            <person name="Pellegrini M."/>
            <person name="Salzberg S.L."/>
        </authorList>
    </citation>
    <scope>NUCLEOTIDE SEQUENCE [LARGE SCALE GENOMIC DNA]</scope>
    <source>
        <strain evidence="1 2">cv. SW786</strain>
    </source>
</reference>
<sequence length="250" mass="28799">MAGLKLECCPRPHCLQLTLCSRQLQGDMCLNSNLLWLWLDLLEVKFISKLSIWMQKERRGSDTRYYQCELGFFNRDRSSILVFQAPQPQPRENKELDGLKYPRERVDGWLETELGEFFNGSGEDHGELEMSILEVKGGDWKGGLILQGIEIKLNLNRILLFGFNLVSSILVFQAPQPQPRENKELDGLRYPRERVDGWLKTELGEFFNGSGEDHGELEMSILEVKGGDWKGGLVLQEIEIKLNLNRVLLF</sequence>
<evidence type="ECO:0000313" key="2">
    <source>
        <dbReference type="Proteomes" id="UP000594261"/>
    </source>
</evidence>
<keyword evidence="2" id="KW-1185">Reference proteome</keyword>
<dbReference type="AlphaFoldDB" id="A0A7N2MLF4"/>
<dbReference type="Proteomes" id="UP000594261">
    <property type="component" value="Chromosome 9"/>
</dbReference>
<reference evidence="1" key="2">
    <citation type="submission" date="2021-01" db="UniProtKB">
        <authorList>
            <consortium name="EnsemblPlants"/>
        </authorList>
    </citation>
    <scope>IDENTIFICATION</scope>
</reference>
<dbReference type="EMBL" id="LRBV02000009">
    <property type="status" value="NOT_ANNOTATED_CDS"/>
    <property type="molecule type" value="Genomic_DNA"/>
</dbReference>
<name>A0A7N2MLF4_QUELO</name>
<dbReference type="PANTHER" id="PTHR32278">
    <property type="entry name" value="F-BOX DOMAIN-CONTAINING PROTEIN"/>
    <property type="match status" value="1"/>
</dbReference>
<evidence type="ECO:0000313" key="1">
    <source>
        <dbReference type="EnsemblPlants" id="QL09p047337:mrna"/>
    </source>
</evidence>
<dbReference type="InParanoid" id="A0A7N2MLF4"/>
<dbReference type="PANTHER" id="PTHR32278:SF143">
    <property type="entry name" value="F-BOX PROTEIN PP2-B1"/>
    <property type="match status" value="1"/>
</dbReference>